<reference evidence="2" key="1">
    <citation type="submission" date="2021-02" db="EMBL/GenBank/DDBJ databases">
        <authorList>
            <person name="Palmer J.M."/>
        </authorList>
    </citation>
    <scope>NUCLEOTIDE SEQUENCE</scope>
    <source>
        <strain evidence="2">SCRP734</strain>
    </source>
</reference>
<accession>A0A8T1WAK1</accession>
<dbReference type="EMBL" id="JAGDFM010000040">
    <property type="protein sequence ID" value="KAG7389758.1"/>
    <property type="molecule type" value="Genomic_DNA"/>
</dbReference>
<feature type="compositionally biased region" description="Basic residues" evidence="1">
    <location>
        <begin position="126"/>
        <end position="139"/>
    </location>
</feature>
<dbReference type="AlphaFoldDB" id="A0A8T1WAK1"/>
<feature type="compositionally biased region" description="Pro residues" evidence="1">
    <location>
        <begin position="23"/>
        <end position="50"/>
    </location>
</feature>
<organism evidence="2 3">
    <name type="scientific">Phytophthora pseudosyringae</name>
    <dbReference type="NCBI Taxonomy" id="221518"/>
    <lineage>
        <taxon>Eukaryota</taxon>
        <taxon>Sar</taxon>
        <taxon>Stramenopiles</taxon>
        <taxon>Oomycota</taxon>
        <taxon>Peronosporomycetes</taxon>
        <taxon>Peronosporales</taxon>
        <taxon>Peronosporaceae</taxon>
        <taxon>Phytophthora</taxon>
    </lineage>
</organism>
<evidence type="ECO:0000313" key="3">
    <source>
        <dbReference type="Proteomes" id="UP000694044"/>
    </source>
</evidence>
<feature type="compositionally biased region" description="Basic and acidic residues" evidence="1">
    <location>
        <begin position="106"/>
        <end position="125"/>
    </location>
</feature>
<protein>
    <submittedName>
        <fullName evidence="2">Uncharacterized protein</fullName>
    </submittedName>
</protein>
<proteinExistence type="predicted"/>
<evidence type="ECO:0000256" key="1">
    <source>
        <dbReference type="SAM" id="MobiDB-lite"/>
    </source>
</evidence>
<dbReference type="Proteomes" id="UP000694044">
    <property type="component" value="Unassembled WGS sequence"/>
</dbReference>
<feature type="compositionally biased region" description="Basic and acidic residues" evidence="1">
    <location>
        <begin position="140"/>
        <end position="190"/>
    </location>
</feature>
<keyword evidence="3" id="KW-1185">Reference proteome</keyword>
<feature type="region of interest" description="Disordered" evidence="1">
    <location>
        <begin position="1"/>
        <end position="212"/>
    </location>
</feature>
<sequence length="212" mass="23729">MAGRGRGRANTLPAWMTKQGVNGPPPPGPAPGSRPPPSAGACPPPPPPPGHSGQFDDAPEPLMRNDTAGKRRSRSRDRGNGRNGGDVRGPPPVQDRPRSRSRGRGNGRDRGYGYDADRRREDSHRRGLPRGRSRSRSRERRTDYRGDYRRGGGDRNEDRGYGSRGPRDDDYRRNDGRPVRREEEAAERGYRRPASNGHDDRTSRRYVSDYQP</sequence>
<name>A0A8T1WAK1_9STRA</name>
<feature type="compositionally biased region" description="Basic and acidic residues" evidence="1">
    <location>
        <begin position="197"/>
        <end position="212"/>
    </location>
</feature>
<gene>
    <name evidence="2" type="ORF">PHYPSEUDO_009678</name>
</gene>
<comment type="caution">
    <text evidence="2">The sequence shown here is derived from an EMBL/GenBank/DDBJ whole genome shotgun (WGS) entry which is preliminary data.</text>
</comment>
<evidence type="ECO:0000313" key="2">
    <source>
        <dbReference type="EMBL" id="KAG7389758.1"/>
    </source>
</evidence>